<dbReference type="AlphaFoldDB" id="A0A101RX44"/>
<gene>
    <name evidence="2" type="ORF">AQJ46_31560</name>
</gene>
<accession>A0A101RX44</accession>
<organism evidence="2 3">
    <name type="scientific">Streptomyces canus</name>
    <dbReference type="NCBI Taxonomy" id="58343"/>
    <lineage>
        <taxon>Bacteria</taxon>
        <taxon>Bacillati</taxon>
        <taxon>Actinomycetota</taxon>
        <taxon>Actinomycetes</taxon>
        <taxon>Kitasatosporales</taxon>
        <taxon>Streptomycetaceae</taxon>
        <taxon>Streptomyces</taxon>
        <taxon>Streptomyces aurantiacus group</taxon>
    </lineage>
</organism>
<dbReference type="EMBL" id="LMWU01000035">
    <property type="protein sequence ID" value="KUN63327.1"/>
    <property type="molecule type" value="Genomic_DNA"/>
</dbReference>
<reference evidence="2 3" key="1">
    <citation type="submission" date="2015-10" db="EMBL/GenBank/DDBJ databases">
        <title>Draft genome sequence of Streptomyces canus DSM 40017, type strain for the species Streptomyces canus.</title>
        <authorList>
            <person name="Ruckert C."/>
            <person name="Winkler A."/>
            <person name="Kalinowski J."/>
            <person name="Kampfer P."/>
            <person name="Glaeser S."/>
        </authorList>
    </citation>
    <scope>NUCLEOTIDE SEQUENCE [LARGE SCALE GENOMIC DNA]</scope>
    <source>
        <strain evidence="2 3">DSM 40017</strain>
    </source>
</reference>
<evidence type="ECO:0000313" key="3">
    <source>
        <dbReference type="Proteomes" id="UP000053669"/>
    </source>
</evidence>
<evidence type="ECO:0000313" key="2">
    <source>
        <dbReference type="EMBL" id="KUN63327.1"/>
    </source>
</evidence>
<evidence type="ECO:0000256" key="1">
    <source>
        <dbReference type="SAM" id="MobiDB-lite"/>
    </source>
</evidence>
<comment type="caution">
    <text evidence="2">The sequence shown here is derived from an EMBL/GenBank/DDBJ whole genome shotgun (WGS) entry which is preliminary data.</text>
</comment>
<proteinExistence type="predicted"/>
<sequence>MCTISGGHLYVGEVTGEPEQTQSEDRRSNLRRPVEWQPTGHAYDELPEELQQKLSIQHDVVDLTSVQAHIEGLGLTDEELVEEAEAIERDPSMEIPAITARRELEHRDTGLRAEVAVGERSLPRR</sequence>
<dbReference type="Proteomes" id="UP000053669">
    <property type="component" value="Unassembled WGS sequence"/>
</dbReference>
<feature type="region of interest" description="Disordered" evidence="1">
    <location>
        <begin position="1"/>
        <end position="38"/>
    </location>
</feature>
<protein>
    <submittedName>
        <fullName evidence="2">Uncharacterized protein</fullName>
    </submittedName>
</protein>
<dbReference type="RefSeq" id="WP_059208799.1">
    <property type="nucleotide sequence ID" value="NZ_KQ948666.1"/>
</dbReference>
<feature type="compositionally biased region" description="Basic and acidic residues" evidence="1">
    <location>
        <begin position="23"/>
        <end position="34"/>
    </location>
</feature>
<name>A0A101RX44_9ACTN</name>